<evidence type="ECO:0000256" key="1">
    <source>
        <dbReference type="SAM" id="MobiDB-lite"/>
    </source>
</evidence>
<keyword evidence="3" id="KW-1185">Reference proteome</keyword>
<gene>
    <name evidence="2" type="ORF">TELCIR_23928</name>
</gene>
<reference evidence="2 3" key="1">
    <citation type="submission" date="2015-09" db="EMBL/GenBank/DDBJ databases">
        <title>Draft genome of the parasitic nematode Teladorsagia circumcincta isolate WARC Sus (inbred).</title>
        <authorList>
            <person name="Mitreva M."/>
        </authorList>
    </citation>
    <scope>NUCLEOTIDE SEQUENCE [LARGE SCALE GENOMIC DNA]</scope>
    <source>
        <strain evidence="2 3">S</strain>
    </source>
</reference>
<proteinExistence type="predicted"/>
<dbReference type="AlphaFoldDB" id="A0A2G9TAY6"/>
<feature type="region of interest" description="Disordered" evidence="1">
    <location>
        <begin position="1"/>
        <end position="26"/>
    </location>
</feature>
<name>A0A2G9TAY6_TELCI</name>
<evidence type="ECO:0000313" key="3">
    <source>
        <dbReference type="Proteomes" id="UP000230423"/>
    </source>
</evidence>
<accession>A0A2G9TAY6</accession>
<dbReference type="Proteomes" id="UP000230423">
    <property type="component" value="Unassembled WGS sequence"/>
</dbReference>
<sequence>MEDEKEVKEVKVSAQHKSGRDGGQLISSPRAACQASAARAACQASAARAACQASAASDVL</sequence>
<protein>
    <submittedName>
        <fullName evidence="2">Uncharacterized protein</fullName>
    </submittedName>
</protein>
<dbReference type="EMBL" id="KZ393412">
    <property type="protein sequence ID" value="PIO54702.1"/>
    <property type="molecule type" value="Genomic_DNA"/>
</dbReference>
<evidence type="ECO:0000313" key="2">
    <source>
        <dbReference type="EMBL" id="PIO54702.1"/>
    </source>
</evidence>
<organism evidence="2 3">
    <name type="scientific">Teladorsagia circumcincta</name>
    <name type="common">Brown stomach worm</name>
    <name type="synonym">Ostertagia circumcincta</name>
    <dbReference type="NCBI Taxonomy" id="45464"/>
    <lineage>
        <taxon>Eukaryota</taxon>
        <taxon>Metazoa</taxon>
        <taxon>Ecdysozoa</taxon>
        <taxon>Nematoda</taxon>
        <taxon>Chromadorea</taxon>
        <taxon>Rhabditida</taxon>
        <taxon>Rhabditina</taxon>
        <taxon>Rhabditomorpha</taxon>
        <taxon>Strongyloidea</taxon>
        <taxon>Trichostrongylidae</taxon>
        <taxon>Teladorsagia</taxon>
    </lineage>
</organism>
<feature type="compositionally biased region" description="Basic and acidic residues" evidence="1">
    <location>
        <begin position="1"/>
        <end position="11"/>
    </location>
</feature>